<dbReference type="CDD" id="cd10845">
    <property type="entry name" value="DSRM_RNAse_III_family"/>
    <property type="match status" value="1"/>
</dbReference>
<dbReference type="Pfam" id="PF00035">
    <property type="entry name" value="dsrm"/>
    <property type="match status" value="1"/>
</dbReference>
<dbReference type="InterPro" id="IPR014720">
    <property type="entry name" value="dsRBD_dom"/>
</dbReference>
<evidence type="ECO:0000256" key="1">
    <source>
        <dbReference type="PROSITE-ProRule" id="PRU00266"/>
    </source>
</evidence>
<dbReference type="GO" id="GO:0003723">
    <property type="term" value="F:RNA binding"/>
    <property type="evidence" value="ECO:0007669"/>
    <property type="project" value="UniProtKB-UniRule"/>
</dbReference>
<reference evidence="4" key="1">
    <citation type="submission" date="2020-05" db="EMBL/GenBank/DDBJ databases">
        <title>Frigoriglobus tundricola gen. nov., sp. nov., a psychrotolerant cellulolytic planctomycete of the family Gemmataceae with two divergent copies of 16S rRNA gene.</title>
        <authorList>
            <person name="Kulichevskaya I.S."/>
            <person name="Ivanova A.A."/>
            <person name="Naumoff D.G."/>
            <person name="Beletsky A.V."/>
            <person name="Rijpstra W.I.C."/>
            <person name="Sinninghe Damste J.S."/>
            <person name="Mardanov A.V."/>
            <person name="Ravin N.V."/>
            <person name="Dedysh S.N."/>
        </authorList>
    </citation>
    <scope>NUCLEOTIDE SEQUENCE [LARGE SCALE GENOMIC DNA]</scope>
    <source>
        <strain evidence="4">PL17</strain>
    </source>
</reference>
<dbReference type="Proteomes" id="UP000503447">
    <property type="component" value="Chromosome"/>
</dbReference>
<dbReference type="Gene3D" id="3.30.160.20">
    <property type="match status" value="1"/>
</dbReference>
<evidence type="ECO:0000313" key="4">
    <source>
        <dbReference type="Proteomes" id="UP000503447"/>
    </source>
</evidence>
<dbReference type="GO" id="GO:0004525">
    <property type="term" value="F:ribonuclease III activity"/>
    <property type="evidence" value="ECO:0007669"/>
    <property type="project" value="UniProtKB-EC"/>
</dbReference>
<keyword evidence="3" id="KW-0378">Hydrolase</keyword>
<organism evidence="3 4">
    <name type="scientific">Frigoriglobus tundricola</name>
    <dbReference type="NCBI Taxonomy" id="2774151"/>
    <lineage>
        <taxon>Bacteria</taxon>
        <taxon>Pseudomonadati</taxon>
        <taxon>Planctomycetota</taxon>
        <taxon>Planctomycetia</taxon>
        <taxon>Gemmatales</taxon>
        <taxon>Gemmataceae</taxon>
        <taxon>Frigoriglobus</taxon>
    </lineage>
</organism>
<accession>A0A6M5YSC9</accession>
<gene>
    <name evidence="3" type="ORF">FTUN_4348</name>
</gene>
<keyword evidence="1" id="KW-0694">RNA-binding</keyword>
<evidence type="ECO:0000259" key="2">
    <source>
        <dbReference type="PROSITE" id="PS50137"/>
    </source>
</evidence>
<dbReference type="EMBL" id="CP053452">
    <property type="protein sequence ID" value="QJW96789.1"/>
    <property type="molecule type" value="Genomic_DNA"/>
</dbReference>
<dbReference type="SUPFAM" id="SSF54768">
    <property type="entry name" value="dsRNA-binding domain-like"/>
    <property type="match status" value="1"/>
</dbReference>
<evidence type="ECO:0000313" key="3">
    <source>
        <dbReference type="EMBL" id="QJW96789.1"/>
    </source>
</evidence>
<dbReference type="PROSITE" id="PS50137">
    <property type="entry name" value="DS_RBD"/>
    <property type="match status" value="1"/>
</dbReference>
<dbReference type="AlphaFoldDB" id="A0A6M5YSC9"/>
<name>A0A6M5YSC9_9BACT</name>
<dbReference type="RefSeq" id="WP_171472307.1">
    <property type="nucleotide sequence ID" value="NZ_CP053452.2"/>
</dbReference>
<protein>
    <submittedName>
        <fullName evidence="3">Ribonuclease III</fullName>
        <ecNumber evidence="3">3.1.26.3</ecNumber>
    </submittedName>
</protein>
<proteinExistence type="predicted"/>
<dbReference type="SMART" id="SM00358">
    <property type="entry name" value="DSRM"/>
    <property type="match status" value="1"/>
</dbReference>
<feature type="domain" description="DRBM" evidence="2">
    <location>
        <begin position="2"/>
        <end position="71"/>
    </location>
</feature>
<keyword evidence="4" id="KW-1185">Reference proteome</keyword>
<dbReference type="EC" id="3.1.26.3" evidence="3"/>
<dbReference type="KEGG" id="ftj:FTUN_4348"/>
<sequence length="79" mass="8748">MDAKWLLQVVARRAFGDTPRYFVLDELGPDHCKCFKAAAQLGDKRFPAAWGTSKADVEQKAAKNALAHIYGDPIPYPAE</sequence>